<dbReference type="GO" id="GO:0016798">
    <property type="term" value="F:hydrolase activity, acting on glycosyl bonds"/>
    <property type="evidence" value="ECO:0007669"/>
    <property type="project" value="UniProtKB-KW"/>
</dbReference>
<dbReference type="Pfam" id="PF00149">
    <property type="entry name" value="Metallophos"/>
    <property type="match status" value="1"/>
</dbReference>
<keyword evidence="3" id="KW-0326">Glycosidase</keyword>
<proteinExistence type="inferred from homology"/>
<feature type="disulfide bond" evidence="5">
    <location>
        <begin position="187"/>
        <end position="214"/>
    </location>
</feature>
<dbReference type="InterPro" id="IPR004843">
    <property type="entry name" value="Calcineurin-like_PHP"/>
</dbReference>
<feature type="binding site" evidence="4">
    <location>
        <position position="395"/>
    </location>
    <ligand>
        <name>Zn(2+)</name>
        <dbReference type="ChEBI" id="CHEBI:29105"/>
        <label>2</label>
    </ligand>
</feature>
<dbReference type="GO" id="GO:0046872">
    <property type="term" value="F:metal ion binding"/>
    <property type="evidence" value="ECO:0007669"/>
    <property type="project" value="UniProtKB-KW"/>
</dbReference>
<evidence type="ECO:0000313" key="8">
    <source>
        <dbReference type="Proteomes" id="UP001310594"/>
    </source>
</evidence>
<dbReference type="GO" id="GO:0016020">
    <property type="term" value="C:membrane"/>
    <property type="evidence" value="ECO:0007669"/>
    <property type="project" value="GOC"/>
</dbReference>
<evidence type="ECO:0000256" key="3">
    <source>
        <dbReference type="PIRNR" id="PIRNR000948"/>
    </source>
</evidence>
<dbReference type="InterPro" id="IPR011160">
    <property type="entry name" value="Sphingomy_PDE"/>
</dbReference>
<name>A0AAN7W8G6_9PEZI</name>
<accession>A0AAN7W8G6</accession>
<evidence type="ECO:0000256" key="2">
    <source>
        <dbReference type="ARBA" id="ARBA00023180"/>
    </source>
</evidence>
<dbReference type="GO" id="GO:0006685">
    <property type="term" value="P:sphingomyelin catabolic process"/>
    <property type="evidence" value="ECO:0007669"/>
    <property type="project" value="UniProtKB-UniRule"/>
</dbReference>
<dbReference type="EMBL" id="JAVRQU010000012">
    <property type="protein sequence ID" value="KAK5696446.1"/>
    <property type="molecule type" value="Genomic_DNA"/>
</dbReference>
<evidence type="ECO:0000256" key="1">
    <source>
        <dbReference type="ARBA" id="ARBA00022801"/>
    </source>
</evidence>
<dbReference type="SUPFAM" id="SSF56300">
    <property type="entry name" value="Metallo-dependent phosphatases"/>
    <property type="match status" value="1"/>
</dbReference>
<feature type="binding site" evidence="4">
    <location>
        <position position="243"/>
    </location>
    <ligand>
        <name>Zn(2+)</name>
        <dbReference type="ChEBI" id="CHEBI:29105"/>
        <label>1</label>
    </ligand>
</feature>
<comment type="similarity">
    <text evidence="3">Belongs to the acid sphingomyelinase family.</text>
</comment>
<feature type="domain" description="Calcineurin-like phosphoesterase" evidence="6">
    <location>
        <begin position="159"/>
        <end position="432"/>
    </location>
</feature>
<keyword evidence="2" id="KW-0325">Glycoprotein</keyword>
<dbReference type="Gene3D" id="3.60.21.10">
    <property type="match status" value="1"/>
</dbReference>
<sequence>MLFPLFAISGLAAGQTIVSQLHNQTNANFNNTPAYQQALAAAVNATTHASDCDSCFSILRVLKSVAELGEAPFAELSVAFCKATHEADPDVCDGLQTLEAPSVSWALRQMDIPSRTAQVFCEALYGLCPQPPVLNYTVPFPRPKPANATRPKVSRLEPIRVVHISDMHVDHTYTIGSSYNCSKSICCRPYNATFAPGSELASLYPAAPYGEYYCDTPVDLEESQYAGIDEFAGDRAFVISTGDMVEGFTWGTSDNEIVADVSDIYHRMRQSLEVVYPAIGNHDANPVNSFPPAGLETPYNNTYDYNTHAQLWKHWIGAEAAEQVRSHSGMYSTTYTSYTGACLRIISINTMFWEGVNWWIYSTVMSRDPSGVLAFLVQQLQLAEDNGERAWIIGHIPPGRSDALYDYSSYLDQVVQRYDGTIAAMYWGHTHRDQFEVSHSHPTDQTAANANMVGYIAPSLTPTSGNPNFRAYSVDPVTFGILDYTVYSANLSAADYHTTGPKWAEYYTFKTAYGSLLDPPYIDPLDEMTPAFMHNVTTLFQINDTAFQEYYDRKQRGWTPVGYGPCTGDCKTDEICQLRSSQSQYACMTPSAAIKKREAGGERVLHARVESECSSSRMVGVLHAMARDLETVMAVL</sequence>
<comment type="function">
    <text evidence="3">Converts sphingomyelin to ceramide.</text>
</comment>
<feature type="disulfide bond" evidence="5">
    <location>
        <begin position="566"/>
        <end position="570"/>
    </location>
</feature>
<evidence type="ECO:0000256" key="5">
    <source>
        <dbReference type="PIRSR" id="PIRSR000948-2"/>
    </source>
</evidence>
<feature type="binding site" evidence="4">
    <location>
        <position position="431"/>
    </location>
    <ligand>
        <name>Zn(2+)</name>
        <dbReference type="ChEBI" id="CHEBI:29105"/>
        <label>1</label>
    </ligand>
</feature>
<keyword evidence="4" id="KW-0862">Zinc</keyword>
<dbReference type="Proteomes" id="UP001310594">
    <property type="component" value="Unassembled WGS sequence"/>
</dbReference>
<comment type="caution">
    <text evidence="7">The sequence shown here is derived from an EMBL/GenBank/DDBJ whole genome shotgun (WGS) entry which is preliminary data.</text>
</comment>
<evidence type="ECO:0000313" key="7">
    <source>
        <dbReference type="EMBL" id="KAK5696446.1"/>
    </source>
</evidence>
<dbReference type="InterPro" id="IPR041805">
    <property type="entry name" value="ASMase/PPN1_MPP"/>
</dbReference>
<feature type="disulfide bond" evidence="5">
    <location>
        <begin position="52"/>
        <end position="128"/>
    </location>
</feature>
<dbReference type="PANTHER" id="PTHR10340:SF34">
    <property type="entry name" value="SPHINGOMYELIN PHOSPHODIESTERASE"/>
    <property type="match status" value="1"/>
</dbReference>
<evidence type="ECO:0000256" key="4">
    <source>
        <dbReference type="PIRSR" id="PIRSR000948-1"/>
    </source>
</evidence>
<gene>
    <name evidence="7" type="ORF">LTR97_007747</name>
</gene>
<organism evidence="7 8">
    <name type="scientific">Elasticomyces elasticus</name>
    <dbReference type="NCBI Taxonomy" id="574655"/>
    <lineage>
        <taxon>Eukaryota</taxon>
        <taxon>Fungi</taxon>
        <taxon>Dikarya</taxon>
        <taxon>Ascomycota</taxon>
        <taxon>Pezizomycotina</taxon>
        <taxon>Dothideomycetes</taxon>
        <taxon>Dothideomycetidae</taxon>
        <taxon>Mycosphaerellales</taxon>
        <taxon>Teratosphaeriaceae</taxon>
        <taxon>Elasticomyces</taxon>
    </lineage>
</organism>
<feature type="binding site" evidence="4">
    <location>
        <position position="243"/>
    </location>
    <ligand>
        <name>Zn(2+)</name>
        <dbReference type="ChEBI" id="CHEBI:29105"/>
        <label>2</label>
    </ligand>
</feature>
<feature type="binding site" evidence="4">
    <location>
        <position position="168"/>
    </location>
    <ligand>
        <name>Zn(2+)</name>
        <dbReference type="ChEBI" id="CHEBI:29105"/>
        <label>1</label>
    </ligand>
</feature>
<reference evidence="7" key="1">
    <citation type="submission" date="2023-08" db="EMBL/GenBank/DDBJ databases">
        <title>Black Yeasts Isolated from many extreme environments.</title>
        <authorList>
            <person name="Coleine C."/>
            <person name="Stajich J.E."/>
            <person name="Selbmann L."/>
        </authorList>
    </citation>
    <scope>NUCLEOTIDE SEQUENCE</scope>
    <source>
        <strain evidence="7">CCFEE 5810</strain>
    </source>
</reference>
<feature type="binding site" evidence="4">
    <location>
        <position position="281"/>
    </location>
    <ligand>
        <name>Zn(2+)</name>
        <dbReference type="ChEBI" id="CHEBI:29105"/>
        <label>2</label>
    </ligand>
</feature>
<keyword evidence="5" id="KW-1015">Disulfide bond</keyword>
<feature type="disulfide bond" evidence="5">
    <location>
        <begin position="81"/>
        <end position="92"/>
    </location>
</feature>
<dbReference type="CDD" id="cd00842">
    <property type="entry name" value="MPP_ASMase"/>
    <property type="match status" value="1"/>
</dbReference>
<dbReference type="PIRSF" id="PIRSF000948">
    <property type="entry name" value="Sphingomy_PDE"/>
    <property type="match status" value="1"/>
</dbReference>
<dbReference type="AlphaFoldDB" id="A0AAN7W8G6"/>
<dbReference type="PANTHER" id="PTHR10340">
    <property type="entry name" value="SPHINGOMYELIN PHOSPHODIESTERASE"/>
    <property type="match status" value="1"/>
</dbReference>
<dbReference type="InterPro" id="IPR029052">
    <property type="entry name" value="Metallo-depent_PP-like"/>
</dbReference>
<feature type="disulfide bond" evidence="5">
    <location>
        <begin position="181"/>
        <end position="186"/>
    </location>
</feature>
<dbReference type="GO" id="GO:0004767">
    <property type="term" value="F:sphingomyelin phosphodiesterase activity"/>
    <property type="evidence" value="ECO:0007669"/>
    <property type="project" value="UniProtKB-UniRule"/>
</dbReference>
<keyword evidence="1 3" id="KW-0378">Hydrolase</keyword>
<feature type="binding site" evidence="4">
    <location>
        <position position="429"/>
    </location>
    <ligand>
        <name>Zn(2+)</name>
        <dbReference type="ChEBI" id="CHEBI:29105"/>
        <label>2</label>
    </ligand>
</feature>
<evidence type="ECO:0000259" key="6">
    <source>
        <dbReference type="Pfam" id="PF00149"/>
    </source>
</evidence>
<comment type="cofactor">
    <cofactor evidence="4">
        <name>Zn(2+)</name>
        <dbReference type="ChEBI" id="CHEBI:29105"/>
    </cofactor>
    <text evidence="4">Binds 2 Zn(2+) ions per subunit.</text>
</comment>
<feature type="binding site" evidence="4">
    <location>
        <position position="166"/>
    </location>
    <ligand>
        <name>Zn(2+)</name>
        <dbReference type="ChEBI" id="CHEBI:29105"/>
        <label>1</label>
    </ligand>
</feature>
<keyword evidence="4" id="KW-0479">Metal-binding</keyword>
<protein>
    <recommendedName>
        <fullName evidence="3">Sphingomyelin phosphodiesterase</fullName>
    </recommendedName>
</protein>